<accession>A0A8S5NNR4</accession>
<keyword evidence="1" id="KW-0472">Membrane</keyword>
<evidence type="ECO:0000256" key="1">
    <source>
        <dbReference type="SAM" id="Phobius"/>
    </source>
</evidence>
<keyword evidence="1" id="KW-0812">Transmembrane</keyword>
<feature type="transmembrane region" description="Helical" evidence="1">
    <location>
        <begin position="257"/>
        <end position="279"/>
    </location>
</feature>
<dbReference type="EMBL" id="BK015217">
    <property type="protein sequence ID" value="DAD96453.1"/>
    <property type="molecule type" value="Genomic_DNA"/>
</dbReference>
<keyword evidence="1" id="KW-1133">Transmembrane helix</keyword>
<reference evidence="3" key="1">
    <citation type="journal article" date="2021" name="Proc. Natl. Acad. Sci. U.S.A.">
        <title>A Catalog of Tens of Thousands of Viruses from Human Metagenomes Reveals Hidden Associations with Chronic Diseases.</title>
        <authorList>
            <person name="Tisza M.J."/>
            <person name="Buck C.B."/>
        </authorList>
    </citation>
    <scope>NUCLEOTIDE SEQUENCE</scope>
    <source>
        <strain evidence="3">Ctj3P51</strain>
    </source>
</reference>
<protein>
    <recommendedName>
        <fullName evidence="2">Dit-like phage tail protein N-terminal domain-containing protein</fullName>
    </recommendedName>
</protein>
<dbReference type="Pfam" id="PF21821">
    <property type="entry name" value="Dit_like"/>
    <property type="match status" value="1"/>
</dbReference>
<proteinExistence type="predicted"/>
<evidence type="ECO:0000259" key="2">
    <source>
        <dbReference type="Pfam" id="PF21821"/>
    </source>
</evidence>
<name>A0A8S5NNR4_9CAUD</name>
<evidence type="ECO:0000313" key="3">
    <source>
        <dbReference type="EMBL" id="DAD96453.1"/>
    </source>
</evidence>
<organism evidence="3">
    <name type="scientific">Myoviridae sp. ctj3P51</name>
    <dbReference type="NCBI Taxonomy" id="2826687"/>
    <lineage>
        <taxon>Viruses</taxon>
        <taxon>Duplodnaviria</taxon>
        <taxon>Heunggongvirae</taxon>
        <taxon>Uroviricota</taxon>
        <taxon>Caudoviricetes</taxon>
    </lineage>
</organism>
<feature type="transmembrane region" description="Helical" evidence="1">
    <location>
        <begin position="285"/>
        <end position="307"/>
    </location>
</feature>
<dbReference type="InterPro" id="IPR048494">
    <property type="entry name" value="Dit-like_N"/>
</dbReference>
<sequence>MEYQVVIGAELNGRLCYFDLDTCTERSLNSTATVPQYPVENGVTVADHMYRNARTLTLAGSFSLAGRNSYENNNLYTKDNIIGDLGGGTKTWEKWFEEDAEELKELSGSNRLESIQKVFEYIQAKGILCTVMMCADLNGQHTRFKVRNNMALTSISWREQYNSMSYSFGFTEIITVTKIGEFETFDYEGLYPQLTLPATKSLGDVVNESGTLYKTVLEALLNWNYIDLADGRAFIMKGDRSSGFYDEINDVISAKMCFVLAGVGGFAAGAIAASVVAGSSAGGPVGLVAGLIVAGAILLVTGIVRGVQIGRAEKRLAQGFNLIQNYKTYVDPKTFESTGVSLNNALVNRTDIARLRLLLEDIQYEIDKEFRNIRFYVMPSEPGDMAIQVGVDTLTLRINSTGDSERPYAMQILKGFGDDAETVSPLFGSWCVESSLNDMDENTNSMYKDSSRQYHMFLLNPYLNASIAEAAGISSQEALSNLSNYYVLTVRGSIKDAMDKLSKVVVKTLGNQGYTE</sequence>
<feature type="domain" description="Dit-like phage tail protein N-terminal" evidence="2">
    <location>
        <begin position="21"/>
        <end position="177"/>
    </location>
</feature>